<gene>
    <name evidence="2" type="ORF">DILT_LOCUS17247</name>
</gene>
<dbReference type="InterPro" id="IPR040341">
    <property type="entry name" value="GPATCH3"/>
</dbReference>
<dbReference type="OrthoDB" id="5842926at2759"/>
<feature type="compositionally biased region" description="Basic residues" evidence="1">
    <location>
        <begin position="132"/>
        <end position="142"/>
    </location>
</feature>
<evidence type="ECO:0000256" key="1">
    <source>
        <dbReference type="SAM" id="MobiDB-lite"/>
    </source>
</evidence>
<reference evidence="2 3" key="1">
    <citation type="submission" date="2018-11" db="EMBL/GenBank/DDBJ databases">
        <authorList>
            <consortium name="Pathogen Informatics"/>
        </authorList>
    </citation>
    <scope>NUCLEOTIDE SEQUENCE [LARGE SCALE GENOMIC DNA]</scope>
</reference>
<evidence type="ECO:0000313" key="2">
    <source>
        <dbReference type="EMBL" id="VDN37162.1"/>
    </source>
</evidence>
<dbReference type="GO" id="GO:0039536">
    <property type="term" value="P:negative regulation of RIG-I signaling pathway"/>
    <property type="evidence" value="ECO:0007669"/>
    <property type="project" value="InterPro"/>
</dbReference>
<dbReference type="EMBL" id="UYRU01090366">
    <property type="protein sequence ID" value="VDN37162.1"/>
    <property type="molecule type" value="Genomic_DNA"/>
</dbReference>
<dbReference type="GO" id="GO:0032480">
    <property type="term" value="P:negative regulation of type I interferon production"/>
    <property type="evidence" value="ECO:0007669"/>
    <property type="project" value="InterPro"/>
</dbReference>
<proteinExistence type="predicted"/>
<dbReference type="PANTHER" id="PTHR14390">
    <property type="entry name" value="G PATCH DOMAIN CONTAINING PROTEIN 3"/>
    <property type="match status" value="1"/>
</dbReference>
<name>A0A3P7QZ52_DIBLA</name>
<accession>A0A3P7QZ52</accession>
<sequence length="142" mass="15900">MPQGNVGTSSSVFFDQIRSCRLSPEVIRKLHLTFPRSLRNHRYGAVPLEYSSLDEFAWRQADSLRKEEFFDEPASFDWDIDMQHYEDNGSGGGSSLFSCRPQQGGVDLDSCQLMEMQGIEAGASSVAPSRPSRNKPSHGKVR</sequence>
<feature type="region of interest" description="Disordered" evidence="1">
    <location>
        <begin position="119"/>
        <end position="142"/>
    </location>
</feature>
<dbReference type="AlphaFoldDB" id="A0A3P7QZ52"/>
<evidence type="ECO:0000313" key="3">
    <source>
        <dbReference type="Proteomes" id="UP000281553"/>
    </source>
</evidence>
<keyword evidence="3" id="KW-1185">Reference proteome</keyword>
<organism evidence="2 3">
    <name type="scientific">Dibothriocephalus latus</name>
    <name type="common">Fish tapeworm</name>
    <name type="synonym">Diphyllobothrium latum</name>
    <dbReference type="NCBI Taxonomy" id="60516"/>
    <lineage>
        <taxon>Eukaryota</taxon>
        <taxon>Metazoa</taxon>
        <taxon>Spiralia</taxon>
        <taxon>Lophotrochozoa</taxon>
        <taxon>Platyhelminthes</taxon>
        <taxon>Cestoda</taxon>
        <taxon>Eucestoda</taxon>
        <taxon>Diphyllobothriidea</taxon>
        <taxon>Diphyllobothriidae</taxon>
        <taxon>Dibothriocephalus</taxon>
    </lineage>
</organism>
<dbReference type="PANTHER" id="PTHR14390:SF2">
    <property type="entry name" value="G PATCH DOMAIN-CONTAINING PROTEIN 3"/>
    <property type="match status" value="1"/>
</dbReference>
<dbReference type="Proteomes" id="UP000281553">
    <property type="component" value="Unassembled WGS sequence"/>
</dbReference>
<dbReference type="GO" id="GO:0045893">
    <property type="term" value="P:positive regulation of DNA-templated transcription"/>
    <property type="evidence" value="ECO:0007669"/>
    <property type="project" value="TreeGrafter"/>
</dbReference>
<protein>
    <submittedName>
        <fullName evidence="2">Uncharacterized protein</fullName>
    </submittedName>
</protein>